<reference evidence="8 9" key="1">
    <citation type="journal article" date="2007" name="Science">
        <title>Sea anemone genome reveals ancestral eumetazoan gene repertoire and genomic organization.</title>
        <authorList>
            <person name="Putnam N.H."/>
            <person name="Srivastava M."/>
            <person name="Hellsten U."/>
            <person name="Dirks B."/>
            <person name="Chapman J."/>
            <person name="Salamov A."/>
            <person name="Terry A."/>
            <person name="Shapiro H."/>
            <person name="Lindquist E."/>
            <person name="Kapitonov V.V."/>
            <person name="Jurka J."/>
            <person name="Genikhovich G."/>
            <person name="Grigoriev I.V."/>
            <person name="Lucas S.M."/>
            <person name="Steele R.E."/>
            <person name="Finnerty J.R."/>
            <person name="Technau U."/>
            <person name="Martindale M.Q."/>
            <person name="Rokhsar D.S."/>
        </authorList>
    </citation>
    <scope>NUCLEOTIDE SEQUENCE [LARGE SCALE GENOMIC DNA]</scope>
    <source>
        <strain evidence="9">CH2 X CH6</strain>
    </source>
</reference>
<evidence type="ECO:0000256" key="3">
    <source>
        <dbReference type="ARBA" id="ARBA00022692"/>
    </source>
</evidence>
<dbReference type="Proteomes" id="UP000001593">
    <property type="component" value="Unassembled WGS sequence"/>
</dbReference>
<name>A7T5K5_NEMVE</name>
<dbReference type="GO" id="GO:0005741">
    <property type="term" value="C:mitochondrial outer membrane"/>
    <property type="evidence" value="ECO:0000318"/>
    <property type="project" value="GO_Central"/>
</dbReference>
<dbReference type="GO" id="GO:0008630">
    <property type="term" value="P:intrinsic apoptotic signaling pathway in response to DNA damage"/>
    <property type="evidence" value="ECO:0000318"/>
    <property type="project" value="GO_Central"/>
</dbReference>
<dbReference type="SMART" id="SM00494">
    <property type="entry name" value="ChtBD2"/>
    <property type="match status" value="1"/>
</dbReference>
<dbReference type="InterPro" id="IPR046371">
    <property type="entry name" value="Bcl-2_BH1-3"/>
</dbReference>
<dbReference type="InParanoid" id="A7T5K5"/>
<keyword evidence="3" id="KW-0812">Transmembrane</keyword>
<dbReference type="FunFam" id="2.170.140.10:FF:000023">
    <property type="entry name" value="Predicted protein"/>
    <property type="match status" value="1"/>
</dbReference>
<keyword evidence="5" id="KW-1133">Transmembrane helix</keyword>
<dbReference type="InterPro" id="IPR026298">
    <property type="entry name" value="Bcl-2_fam"/>
</dbReference>
<sequence length="224" mass="25605">MENAYPALYQNISEQLNFRINLEIVVCGMFTCVCDNILASGITWARVVSLYAFAAALAVDCCQTDVRIAKNISKWMGQYTKKRTYPIAYMKNLVLLIACFSVGLANDDDFCKEKDAGHYTDPADCAKFYQCDGFHRTFHRMCSDVPKWSVMKSTCDHAKNVDCRLKSHPECCGASQRTTILQKLEFFCYTCAAENQMMLAQGLQPAQQQVWIGYRRLRHETPFY</sequence>
<comment type="subcellular location">
    <subcellularLocation>
        <location evidence="1">Membrane</location>
        <topology evidence="1">Single-pass membrane protein</topology>
    </subcellularLocation>
</comment>
<dbReference type="InterPro" id="IPR036834">
    <property type="entry name" value="Bcl-2-like_sf"/>
</dbReference>
<evidence type="ECO:0000256" key="4">
    <source>
        <dbReference type="ARBA" id="ARBA00022703"/>
    </source>
</evidence>
<dbReference type="Gene3D" id="2.170.140.10">
    <property type="entry name" value="Chitin binding domain"/>
    <property type="match status" value="1"/>
</dbReference>
<proteinExistence type="inferred from homology"/>
<protein>
    <recommendedName>
        <fullName evidence="7">Chitin-binding type-2 domain-containing protein</fullName>
    </recommendedName>
</protein>
<dbReference type="GO" id="GO:0097192">
    <property type="term" value="P:extrinsic apoptotic signaling pathway in absence of ligand"/>
    <property type="evidence" value="ECO:0000318"/>
    <property type="project" value="GO_Central"/>
</dbReference>
<dbReference type="InterPro" id="IPR002557">
    <property type="entry name" value="Chitin-bd_dom"/>
</dbReference>
<keyword evidence="4" id="KW-0053">Apoptosis</keyword>
<dbReference type="InterPro" id="IPR002475">
    <property type="entry name" value="Bcl2-like"/>
</dbReference>
<dbReference type="HOGENOM" id="CLU_1236344_0_0_1"/>
<evidence type="ECO:0000256" key="2">
    <source>
        <dbReference type="ARBA" id="ARBA00009458"/>
    </source>
</evidence>
<dbReference type="eggNOG" id="KOG4728">
    <property type="taxonomic scope" value="Eukaryota"/>
</dbReference>
<comment type="similarity">
    <text evidence="2">Belongs to the Bcl-2 family.</text>
</comment>
<dbReference type="TCDB" id="1.A.21.1.9">
    <property type="family name" value="the bcl-2 (bcl-2) family"/>
</dbReference>
<evidence type="ECO:0000259" key="7">
    <source>
        <dbReference type="PROSITE" id="PS50940"/>
    </source>
</evidence>
<evidence type="ECO:0000256" key="5">
    <source>
        <dbReference type="ARBA" id="ARBA00022989"/>
    </source>
</evidence>
<dbReference type="PROSITE" id="PS50940">
    <property type="entry name" value="CHIT_BIND_II"/>
    <property type="match status" value="1"/>
</dbReference>
<keyword evidence="6" id="KW-0472">Membrane</keyword>
<dbReference type="PANTHER" id="PTHR11256:SF48">
    <property type="entry name" value="BCL-2-RELATED OVARIAN KILLER PROTEIN"/>
    <property type="match status" value="1"/>
</dbReference>
<evidence type="ECO:0000256" key="1">
    <source>
        <dbReference type="ARBA" id="ARBA00004167"/>
    </source>
</evidence>
<dbReference type="Gene3D" id="1.10.437.10">
    <property type="entry name" value="Blc2-like"/>
    <property type="match status" value="1"/>
</dbReference>
<dbReference type="GO" id="GO:0008061">
    <property type="term" value="F:chitin binding"/>
    <property type="evidence" value="ECO:0007669"/>
    <property type="project" value="InterPro"/>
</dbReference>
<organism evidence="8 9">
    <name type="scientific">Nematostella vectensis</name>
    <name type="common">Starlet sea anemone</name>
    <dbReference type="NCBI Taxonomy" id="45351"/>
    <lineage>
        <taxon>Eukaryota</taxon>
        <taxon>Metazoa</taxon>
        <taxon>Cnidaria</taxon>
        <taxon>Anthozoa</taxon>
        <taxon>Hexacorallia</taxon>
        <taxon>Actiniaria</taxon>
        <taxon>Edwardsiidae</taxon>
        <taxon>Nematostella</taxon>
    </lineage>
</organism>
<dbReference type="PROSITE" id="PS50062">
    <property type="entry name" value="BCL2_FAMILY"/>
    <property type="match status" value="1"/>
</dbReference>
<dbReference type="PANTHER" id="PTHR11256">
    <property type="entry name" value="BCL-2 RELATED"/>
    <property type="match status" value="1"/>
</dbReference>
<dbReference type="AlphaFoldDB" id="A7T5K5"/>
<dbReference type="GO" id="GO:0005576">
    <property type="term" value="C:extracellular region"/>
    <property type="evidence" value="ECO:0007669"/>
    <property type="project" value="InterPro"/>
</dbReference>
<feature type="domain" description="Chitin-binding type-2" evidence="7">
    <location>
        <begin position="108"/>
        <end position="165"/>
    </location>
</feature>
<dbReference type="STRING" id="45351.A7T5K5"/>
<dbReference type="GO" id="GO:0001836">
    <property type="term" value="P:release of cytochrome c from mitochondria"/>
    <property type="evidence" value="ECO:0000318"/>
    <property type="project" value="GO_Central"/>
</dbReference>
<dbReference type="SUPFAM" id="SSF57625">
    <property type="entry name" value="Invertebrate chitin-binding proteins"/>
    <property type="match status" value="1"/>
</dbReference>
<gene>
    <name evidence="8" type="ORF">NEMVEDRAFT_v1g222640</name>
</gene>
<evidence type="ECO:0000256" key="6">
    <source>
        <dbReference type="ARBA" id="ARBA00023136"/>
    </source>
</evidence>
<accession>A7T5K5</accession>
<dbReference type="Pfam" id="PF00452">
    <property type="entry name" value="Bcl-2"/>
    <property type="match status" value="1"/>
</dbReference>
<evidence type="ECO:0000313" key="8">
    <source>
        <dbReference type="EMBL" id="EDO28756.1"/>
    </source>
</evidence>
<keyword evidence="9" id="KW-1185">Reference proteome</keyword>
<dbReference type="SUPFAM" id="SSF56854">
    <property type="entry name" value="Bcl-2 inhibitors of programmed cell death"/>
    <property type="match status" value="1"/>
</dbReference>
<dbReference type="GO" id="GO:0043065">
    <property type="term" value="P:positive regulation of apoptotic process"/>
    <property type="evidence" value="ECO:0000318"/>
    <property type="project" value="GO_Central"/>
</dbReference>
<dbReference type="EMBL" id="DS471213">
    <property type="protein sequence ID" value="EDO28756.1"/>
    <property type="molecule type" value="Genomic_DNA"/>
</dbReference>
<dbReference type="Pfam" id="PF01607">
    <property type="entry name" value="CBM_14"/>
    <property type="match status" value="1"/>
</dbReference>
<evidence type="ECO:0000313" key="9">
    <source>
        <dbReference type="Proteomes" id="UP000001593"/>
    </source>
</evidence>
<dbReference type="GO" id="GO:0015267">
    <property type="term" value="F:channel activity"/>
    <property type="evidence" value="ECO:0000318"/>
    <property type="project" value="GO_Central"/>
</dbReference>
<dbReference type="InterPro" id="IPR036508">
    <property type="entry name" value="Chitin-bd_dom_sf"/>
</dbReference>